<dbReference type="InterPro" id="IPR052929">
    <property type="entry name" value="RNase_H-like_EbsB-rel"/>
</dbReference>
<reference evidence="2 3" key="1">
    <citation type="submission" date="2024-04" db="EMBL/GenBank/DDBJ databases">
        <authorList>
            <person name="Fracassetti M."/>
        </authorList>
    </citation>
    <scope>NUCLEOTIDE SEQUENCE [LARGE SCALE GENOMIC DNA]</scope>
</reference>
<dbReference type="InterPro" id="IPR036397">
    <property type="entry name" value="RNaseH_sf"/>
</dbReference>
<dbReference type="PANTHER" id="PTHR47074">
    <property type="entry name" value="BNAC02G40300D PROTEIN"/>
    <property type="match status" value="1"/>
</dbReference>
<proteinExistence type="predicted"/>
<dbReference type="InterPro" id="IPR002156">
    <property type="entry name" value="RNaseH_domain"/>
</dbReference>
<dbReference type="Gene3D" id="3.30.420.10">
    <property type="entry name" value="Ribonuclease H-like superfamily/Ribonuclease H"/>
    <property type="match status" value="1"/>
</dbReference>
<dbReference type="GO" id="GO:0003676">
    <property type="term" value="F:nucleic acid binding"/>
    <property type="evidence" value="ECO:0007669"/>
    <property type="project" value="InterPro"/>
</dbReference>
<dbReference type="InterPro" id="IPR012337">
    <property type="entry name" value="RNaseH-like_sf"/>
</dbReference>
<dbReference type="PANTHER" id="PTHR47074:SF48">
    <property type="entry name" value="POLYNUCLEOTIDYL TRANSFERASE, RIBONUCLEASE H-LIKE SUPERFAMILY PROTEIN"/>
    <property type="match status" value="1"/>
</dbReference>
<evidence type="ECO:0000313" key="3">
    <source>
        <dbReference type="Proteomes" id="UP001497516"/>
    </source>
</evidence>
<dbReference type="EMBL" id="OZ034813">
    <property type="protein sequence ID" value="CAL1352889.1"/>
    <property type="molecule type" value="Genomic_DNA"/>
</dbReference>
<sequence length="230" mass="25073">MLSEQSQTHILQIVCLLWRIWKSRNKVVFENTQPHVRSLARQFSFQVREVLSSCLPAPPAQPRVTASPSQPWECPPEDVLKINFDAAVHASGCSSGLVVRGSDGHVLLASGFQHPRISDPYLAELLAARDAISLAASRNLSRVIIEGDAAVVIRQLSLGAVEDSVGGPILRDCRSILGSLSLCIEFRAVPRTANWAAHRVARKALLLSRLELASFDFVGWFVSGVGRAFG</sequence>
<dbReference type="CDD" id="cd06222">
    <property type="entry name" value="RNase_H_like"/>
    <property type="match status" value="1"/>
</dbReference>
<name>A0AAV2CA36_9ROSI</name>
<gene>
    <name evidence="2" type="ORF">LTRI10_LOCUS824</name>
</gene>
<accession>A0AAV2CA36</accession>
<evidence type="ECO:0000259" key="1">
    <source>
        <dbReference type="Pfam" id="PF13456"/>
    </source>
</evidence>
<evidence type="ECO:0000313" key="2">
    <source>
        <dbReference type="EMBL" id="CAL1352889.1"/>
    </source>
</evidence>
<dbReference type="InterPro" id="IPR044730">
    <property type="entry name" value="RNase_H-like_dom_plant"/>
</dbReference>
<dbReference type="Proteomes" id="UP001497516">
    <property type="component" value="Chromosome 1"/>
</dbReference>
<dbReference type="GO" id="GO:0004523">
    <property type="term" value="F:RNA-DNA hybrid ribonuclease activity"/>
    <property type="evidence" value="ECO:0007669"/>
    <property type="project" value="InterPro"/>
</dbReference>
<keyword evidence="3" id="KW-1185">Reference proteome</keyword>
<dbReference type="SUPFAM" id="SSF53098">
    <property type="entry name" value="Ribonuclease H-like"/>
    <property type="match status" value="1"/>
</dbReference>
<feature type="domain" description="RNase H type-1" evidence="1">
    <location>
        <begin position="83"/>
        <end position="204"/>
    </location>
</feature>
<dbReference type="AlphaFoldDB" id="A0AAV2CA36"/>
<protein>
    <recommendedName>
        <fullName evidence="1">RNase H type-1 domain-containing protein</fullName>
    </recommendedName>
</protein>
<organism evidence="2 3">
    <name type="scientific">Linum trigynum</name>
    <dbReference type="NCBI Taxonomy" id="586398"/>
    <lineage>
        <taxon>Eukaryota</taxon>
        <taxon>Viridiplantae</taxon>
        <taxon>Streptophyta</taxon>
        <taxon>Embryophyta</taxon>
        <taxon>Tracheophyta</taxon>
        <taxon>Spermatophyta</taxon>
        <taxon>Magnoliopsida</taxon>
        <taxon>eudicotyledons</taxon>
        <taxon>Gunneridae</taxon>
        <taxon>Pentapetalae</taxon>
        <taxon>rosids</taxon>
        <taxon>fabids</taxon>
        <taxon>Malpighiales</taxon>
        <taxon>Linaceae</taxon>
        <taxon>Linum</taxon>
    </lineage>
</organism>
<dbReference type="Pfam" id="PF13456">
    <property type="entry name" value="RVT_3"/>
    <property type="match status" value="1"/>
</dbReference>